<accession>A0AA97KZ52</accession>
<keyword evidence="5 16" id="KW-0812">Transmembrane</keyword>
<dbReference type="CTD" id="149233"/>
<evidence type="ECO:0000256" key="13">
    <source>
        <dbReference type="ARBA" id="ARBA00031601"/>
    </source>
</evidence>
<evidence type="ECO:0000256" key="10">
    <source>
        <dbReference type="ARBA" id="ARBA00023157"/>
    </source>
</evidence>
<dbReference type="PROSITE" id="PS01355">
    <property type="entry name" value="HEMATOPO_REC_S_F1"/>
    <property type="match status" value="1"/>
</dbReference>
<evidence type="ECO:0000256" key="16">
    <source>
        <dbReference type="SAM" id="Phobius"/>
    </source>
</evidence>
<organism evidence="18 19">
    <name type="scientific">Eublepharis macularius</name>
    <name type="common">Leopard gecko</name>
    <name type="synonym">Cyrtodactylus macularius</name>
    <dbReference type="NCBI Taxonomy" id="481883"/>
    <lineage>
        <taxon>Eukaryota</taxon>
        <taxon>Metazoa</taxon>
        <taxon>Chordata</taxon>
        <taxon>Craniata</taxon>
        <taxon>Vertebrata</taxon>
        <taxon>Euteleostomi</taxon>
        <taxon>Lepidosauria</taxon>
        <taxon>Squamata</taxon>
        <taxon>Bifurcata</taxon>
        <taxon>Gekkota</taxon>
        <taxon>Eublepharidae</taxon>
        <taxon>Eublepharinae</taxon>
        <taxon>Eublepharis</taxon>
    </lineage>
</organism>
<keyword evidence="10" id="KW-1015">Disulfide bond</keyword>
<evidence type="ECO:0000256" key="9">
    <source>
        <dbReference type="ARBA" id="ARBA00023136"/>
    </source>
</evidence>
<dbReference type="AlphaFoldDB" id="A0AA97KZ52"/>
<dbReference type="SUPFAM" id="SSF49265">
    <property type="entry name" value="Fibronectin type III"/>
    <property type="match status" value="3"/>
</dbReference>
<evidence type="ECO:0000256" key="3">
    <source>
        <dbReference type="ARBA" id="ARBA00008921"/>
    </source>
</evidence>
<dbReference type="PANTHER" id="PTHR48423">
    <property type="entry name" value="INTERLEUKIN-27 RECEPTOR SUBUNIT ALPHA"/>
    <property type="match status" value="1"/>
</dbReference>
<evidence type="ECO:0000256" key="6">
    <source>
        <dbReference type="ARBA" id="ARBA00022729"/>
    </source>
</evidence>
<dbReference type="FunFam" id="2.60.40.10:FF:000465">
    <property type="entry name" value="Granulocyte colony-stimulating factor receptor"/>
    <property type="match status" value="1"/>
</dbReference>
<dbReference type="PANTHER" id="PTHR48423:SF2">
    <property type="entry name" value="INTERLEUKIN-12 RECEPTOR SUBUNIT BETA-2"/>
    <property type="match status" value="1"/>
</dbReference>
<feature type="domain" description="Fibronectin type-III" evidence="17">
    <location>
        <begin position="149"/>
        <end position="240"/>
    </location>
</feature>
<comment type="similarity">
    <text evidence="3">Belongs to the type I cytokine receptor family. Type 2 subfamily.</text>
</comment>
<feature type="compositionally biased region" description="Basic and acidic residues" evidence="15">
    <location>
        <begin position="10"/>
        <end position="23"/>
    </location>
</feature>
<keyword evidence="12" id="KW-0325">Glycoprotein</keyword>
<sequence length="788" mass="90208">MTYYNTKGSPMREERGKQDKQAKFKHTDKNRIKIVITFPGSGLQADIQCDGHVWIEPAQVILMGQNISINCHSPTELCKKAQLYMHLNFVRVEDRFLSVINKTTIQLQLQDFNSPFSTVVCYASCPQSQHAEVKLVCGTQFCMGYLPDQPADLTCFIQEYSNNLTCTWDPGKDTHLNTRYNVHLKSLQTEENKTFTSSSNLSIIPLAYLQKSQRFYVWVFAENDLGTAHSDPLYVDLEETVIPMTPTITQAETVDYPVFKTIIKWEKRTAFNDTHCEERHKETTSETWHVRELVVDFKRDHYTEYNLDANTKYEFQVRCKLIQPGSFWSTWSEPVTYMTSEAEPSSVLDVWRYLGPKYQNGSQEVTILIKPFLPKESRGQILSYSVFCENQGEIMSLCNTTETKCNIWVPATVTSVYVTAQNSKGSSKPANITVNQQSFNYHDFPPPTDMQIIHHEQKGIYVMWKLPMSIGKTVLWYIVEWTCAGWHSDYQHDILWEKIPSQNTTTYIPGNSYRVVKNGAVVQADDDVGVLLGIGIGVAFLSFFILAFITKKSFRKRFSTVFISVTPKWLLEDYPQVQNSSVIRLLQEKNCSTMHNFNWLSLDYEDAVVTEVEETLVDTECRALDNKRETKKAVCEISLPFVNNSDMTEENGYKPQVCNKASFFQSSSETHSQNLDAKSNLLASPMNILIKDYMSPITSTWSTEGTDENTLLLEKVNLILSNSRSGQSNIFTSTEEPNRPTENQWKLPSSEDNIQEQTLISDEFLSCLRAVNENSTDLMSYFPQSIAK</sequence>
<keyword evidence="7" id="KW-0677">Repeat</keyword>
<dbReference type="RefSeq" id="XP_054836359.1">
    <property type="nucleotide sequence ID" value="XM_054980384.1"/>
</dbReference>
<evidence type="ECO:0000256" key="2">
    <source>
        <dbReference type="ARBA" id="ARBA00004479"/>
    </source>
</evidence>
<evidence type="ECO:0000256" key="14">
    <source>
        <dbReference type="ARBA" id="ARBA00046724"/>
    </source>
</evidence>
<evidence type="ECO:0000256" key="4">
    <source>
        <dbReference type="ARBA" id="ARBA00019169"/>
    </source>
</evidence>
<evidence type="ECO:0000256" key="15">
    <source>
        <dbReference type="SAM" id="MobiDB-lite"/>
    </source>
</evidence>
<evidence type="ECO:0000313" key="19">
    <source>
        <dbReference type="RefSeq" id="XP_054836359.1"/>
    </source>
</evidence>
<proteinExistence type="inferred from homology"/>
<dbReference type="PROSITE" id="PS50853">
    <property type="entry name" value="FN3"/>
    <property type="match status" value="2"/>
</dbReference>
<keyword evidence="9 16" id="KW-0472">Membrane</keyword>
<evidence type="ECO:0000256" key="12">
    <source>
        <dbReference type="ARBA" id="ARBA00023180"/>
    </source>
</evidence>
<dbReference type="InterPro" id="IPR003531">
    <property type="entry name" value="Hempt_rcpt_S_F1_CS"/>
</dbReference>
<comment type="subcellular location">
    <subcellularLocation>
        <location evidence="1">Basolateral cell membrane</location>
    </subcellularLocation>
    <subcellularLocation>
        <location evidence="2">Membrane</location>
        <topology evidence="2">Single-pass type I membrane protein</topology>
    </subcellularLocation>
</comment>
<feature type="region of interest" description="Disordered" evidence="15">
    <location>
        <begin position="1"/>
        <end position="23"/>
    </location>
</feature>
<feature type="domain" description="Fibronectin type-III" evidence="17">
    <location>
        <begin position="245"/>
        <end position="342"/>
    </location>
</feature>
<evidence type="ECO:0000259" key="17">
    <source>
        <dbReference type="PROSITE" id="PS50853"/>
    </source>
</evidence>
<comment type="subunit">
    <text evidence="14">Present as a mixture of monomers and dimers. The phosphorylated receptor binds a number of SH2 domain-containing proteins such as JAK2, STAT3, PTPN11, and SOCS3. Interaction with SOCS3 inhibits JAK/STAT signaling and MAPK cascade.</text>
</comment>
<keyword evidence="11 19" id="KW-0675">Receptor</keyword>
<keyword evidence="18" id="KW-1185">Reference proteome</keyword>
<dbReference type="InterPro" id="IPR013783">
    <property type="entry name" value="Ig-like_fold"/>
</dbReference>
<evidence type="ECO:0000313" key="18">
    <source>
        <dbReference type="Proteomes" id="UP001190640"/>
    </source>
</evidence>
<evidence type="ECO:0000256" key="1">
    <source>
        <dbReference type="ARBA" id="ARBA00004187"/>
    </source>
</evidence>
<dbReference type="InterPro" id="IPR003961">
    <property type="entry name" value="FN3_dom"/>
</dbReference>
<name>A0AA97KZ52_EUBMA</name>
<dbReference type="InterPro" id="IPR052672">
    <property type="entry name" value="Type1_Cytokine_Rcpt_Type2"/>
</dbReference>
<feature type="region of interest" description="Disordered" evidence="15">
    <location>
        <begin position="728"/>
        <end position="747"/>
    </location>
</feature>
<dbReference type="GeneID" id="129330352"/>
<feature type="transmembrane region" description="Helical" evidence="16">
    <location>
        <begin position="528"/>
        <end position="549"/>
    </location>
</feature>
<dbReference type="GO" id="GO:0016323">
    <property type="term" value="C:basolateral plasma membrane"/>
    <property type="evidence" value="ECO:0007669"/>
    <property type="project" value="UniProtKB-SubCell"/>
</dbReference>
<dbReference type="CDD" id="cd00063">
    <property type="entry name" value="FN3"/>
    <property type="match status" value="1"/>
</dbReference>
<evidence type="ECO:0000256" key="5">
    <source>
        <dbReference type="ARBA" id="ARBA00022692"/>
    </source>
</evidence>
<keyword evidence="6" id="KW-0732">Signal</keyword>
<dbReference type="Proteomes" id="UP001190640">
    <property type="component" value="Chromosome 5"/>
</dbReference>
<dbReference type="Pfam" id="PF25552">
    <property type="entry name" value="LIFR_D4"/>
    <property type="match status" value="1"/>
</dbReference>
<evidence type="ECO:0000256" key="7">
    <source>
        <dbReference type="ARBA" id="ARBA00022737"/>
    </source>
</evidence>
<dbReference type="KEGG" id="emc:129330352"/>
<reference evidence="19" key="1">
    <citation type="submission" date="2025-08" db="UniProtKB">
        <authorList>
            <consortium name="RefSeq"/>
        </authorList>
    </citation>
    <scope>IDENTIFICATION</scope>
    <source>
        <tissue evidence="19">Blood</tissue>
    </source>
</reference>
<keyword evidence="8 16" id="KW-1133">Transmembrane helix</keyword>
<evidence type="ECO:0000256" key="8">
    <source>
        <dbReference type="ARBA" id="ARBA00022989"/>
    </source>
</evidence>
<dbReference type="InterPro" id="IPR036116">
    <property type="entry name" value="FN3_sf"/>
</dbReference>
<dbReference type="PROSITE" id="PS01353">
    <property type="entry name" value="HEMATOPO_REC_L_F2"/>
    <property type="match status" value="1"/>
</dbReference>
<dbReference type="GO" id="GO:0004896">
    <property type="term" value="F:cytokine receptor activity"/>
    <property type="evidence" value="ECO:0007669"/>
    <property type="project" value="InterPro"/>
</dbReference>
<dbReference type="Gene3D" id="2.60.40.10">
    <property type="entry name" value="Immunoglobulins"/>
    <property type="match status" value="4"/>
</dbReference>
<dbReference type="InterPro" id="IPR003529">
    <property type="entry name" value="Hematopoietin_rcpt_Gp130_CS"/>
</dbReference>
<protein>
    <recommendedName>
        <fullName evidence="4">Leptin receptor</fullName>
    </recommendedName>
    <alternativeName>
        <fullName evidence="13">OB receptor</fullName>
    </alternativeName>
</protein>
<evidence type="ECO:0000256" key="11">
    <source>
        <dbReference type="ARBA" id="ARBA00023170"/>
    </source>
</evidence>
<gene>
    <name evidence="19" type="primary">IL23R</name>
</gene>